<sequence>MESYEEFCLKSLALLHAERRCSARHGHTEARSAICFHGRHALLPRLSEEQRVEMAEQRQRAVQRECERHTLRLGSLLDRVQDVINHVQLRKVQDDEVNETVEASCSERTQIEEQPHTGLFLNSTAQRKETLQLLNSQMERVGKRGEEKGEEEFQPGCTGEIQVGSEDLRHVELQSDKKKQREEPVSDRENESCRTLEHVQVMECSNCLDCSSDVDPRSPDSSLTGLSICASVMGSYARLPSPPIHCSRKMLISVPINESEVHPHHFKETFKNSSRGVTISIEQSALSASSGAEWNCSCSDLTKTSCNLLISSTPISLTSSRPICVLNTTQPEILKKKKTQRNHCTTHQRIPPAPLNQSYDVESPSPTLLRPQISSGPEASETFVRHRLELVRRPQHRMNQEHLAAADTLQDKTVGDVQVLETPCEHLKEQHTLQLSDIPKTQDQETQCHQQFQERQKAACCLTAAARGFFTRRLLQTEKIKQLNKTIQDSREVIRFFQVDTHQRRASFTMQDLNLQHRVRAQLHAAMRDVYEIFFVWPVRDRIALLQQDRKLHSERRVKKKEKDKRDQNPPRQSSVTQNSLGRMRQRVLQPTQSQNAPIFSQKLKPATVMRRTAGSLRSPQSLG</sequence>
<organism evidence="3 4">
    <name type="scientific">Pangasianodon hypophthalmus</name>
    <name type="common">Striped catfish</name>
    <name type="synonym">Helicophagus hypophthalmus</name>
    <dbReference type="NCBI Taxonomy" id="310915"/>
    <lineage>
        <taxon>Eukaryota</taxon>
        <taxon>Metazoa</taxon>
        <taxon>Chordata</taxon>
        <taxon>Craniata</taxon>
        <taxon>Vertebrata</taxon>
        <taxon>Euteleostomi</taxon>
        <taxon>Actinopterygii</taxon>
        <taxon>Neopterygii</taxon>
        <taxon>Teleostei</taxon>
        <taxon>Ostariophysi</taxon>
        <taxon>Siluriformes</taxon>
        <taxon>Pangasiidae</taxon>
        <taxon>Pangasianodon</taxon>
    </lineage>
</organism>
<dbReference type="Proteomes" id="UP000327468">
    <property type="component" value="Chromosome 12"/>
</dbReference>
<dbReference type="GO" id="GO:0032053">
    <property type="term" value="P:ciliary basal body organization"/>
    <property type="evidence" value="ECO:0007669"/>
    <property type="project" value="TreeGrafter"/>
</dbReference>
<proteinExistence type="predicted"/>
<dbReference type="GO" id="GO:1903723">
    <property type="term" value="P:negative regulation of centriole elongation"/>
    <property type="evidence" value="ECO:0007669"/>
    <property type="project" value="TreeGrafter"/>
</dbReference>
<feature type="coiled-coil region" evidence="1">
    <location>
        <begin position="45"/>
        <end position="72"/>
    </location>
</feature>
<feature type="region of interest" description="Disordered" evidence="2">
    <location>
        <begin position="554"/>
        <end position="624"/>
    </location>
</feature>
<dbReference type="AlphaFoldDB" id="A0A5N5MKY3"/>
<protein>
    <recommendedName>
        <fullName evidence="5">Centriolar coiled-coil protein of 110 kDa</fullName>
    </recommendedName>
</protein>
<gene>
    <name evidence="3" type="ORF">PHYPO_G00038100</name>
</gene>
<feature type="compositionally biased region" description="Basic residues" evidence="2">
    <location>
        <begin position="554"/>
        <end position="563"/>
    </location>
</feature>
<feature type="compositionally biased region" description="Basic residues" evidence="2">
    <location>
        <begin position="337"/>
        <end position="346"/>
    </location>
</feature>
<dbReference type="InterPro" id="IPR033207">
    <property type="entry name" value="CCP110"/>
</dbReference>
<feature type="region of interest" description="Disordered" evidence="2">
    <location>
        <begin position="168"/>
        <end position="192"/>
    </location>
</feature>
<dbReference type="PANTHER" id="PTHR13594:SF1">
    <property type="entry name" value="CENTRIOLAR COILED-COIL PROTEIN OF 110 KDA"/>
    <property type="match status" value="1"/>
</dbReference>
<keyword evidence="1" id="KW-0175">Coiled coil</keyword>
<evidence type="ECO:0000313" key="4">
    <source>
        <dbReference type="Proteomes" id="UP000327468"/>
    </source>
</evidence>
<dbReference type="PANTHER" id="PTHR13594">
    <property type="entry name" value="CENTRIOLAR COILED-COIL PROTEIN OF 110 KDA"/>
    <property type="match status" value="1"/>
</dbReference>
<name>A0A5N5MKY3_PANHP</name>
<evidence type="ECO:0008006" key="5">
    <source>
        <dbReference type="Google" id="ProtNLM"/>
    </source>
</evidence>
<feature type="compositionally biased region" description="Polar residues" evidence="2">
    <location>
        <begin position="355"/>
        <end position="377"/>
    </location>
</feature>
<dbReference type="EMBL" id="VFJC01000013">
    <property type="protein sequence ID" value="KAB5555785.1"/>
    <property type="molecule type" value="Genomic_DNA"/>
</dbReference>
<reference evidence="3 4" key="1">
    <citation type="submission" date="2019-06" db="EMBL/GenBank/DDBJ databases">
        <title>A chromosome-scale genome assembly of the striped catfish, Pangasianodon hypophthalmus.</title>
        <authorList>
            <person name="Wen M."/>
            <person name="Zahm M."/>
            <person name="Roques C."/>
            <person name="Cabau C."/>
            <person name="Klopp C."/>
            <person name="Donnadieu C."/>
            <person name="Jouanno E."/>
            <person name="Avarre J.-C."/>
            <person name="Campet M."/>
            <person name="Ha T.T.T."/>
            <person name="Dugue R."/>
            <person name="Lampietro C."/>
            <person name="Louis A."/>
            <person name="Herpin A."/>
            <person name="Echchiki A."/>
            <person name="Berthelot C."/>
            <person name="Parey E."/>
            <person name="Roest-Crollius H."/>
            <person name="Braasch I."/>
            <person name="Postlethwait J."/>
            <person name="Bobe J."/>
            <person name="Montfort J."/>
            <person name="Bouchez O."/>
            <person name="Begum T."/>
            <person name="Schartl M."/>
            <person name="Guiguen Y."/>
        </authorList>
    </citation>
    <scope>NUCLEOTIDE SEQUENCE [LARGE SCALE GENOMIC DNA]</scope>
    <source>
        <strain evidence="3 4">Indonesia</strain>
        <tissue evidence="3">Blood</tissue>
    </source>
</reference>
<dbReference type="Pfam" id="PF16025">
    <property type="entry name" value="CaM_bind"/>
    <property type="match status" value="1"/>
</dbReference>
<dbReference type="GO" id="GO:0007099">
    <property type="term" value="P:centriole replication"/>
    <property type="evidence" value="ECO:0007669"/>
    <property type="project" value="InterPro"/>
</dbReference>
<dbReference type="GO" id="GO:0032465">
    <property type="term" value="P:regulation of cytokinesis"/>
    <property type="evidence" value="ECO:0007669"/>
    <property type="project" value="InterPro"/>
</dbReference>
<evidence type="ECO:0000256" key="2">
    <source>
        <dbReference type="SAM" id="MobiDB-lite"/>
    </source>
</evidence>
<feature type="region of interest" description="Disordered" evidence="2">
    <location>
        <begin position="337"/>
        <end position="379"/>
    </location>
</feature>
<evidence type="ECO:0000256" key="1">
    <source>
        <dbReference type="SAM" id="Coils"/>
    </source>
</evidence>
<evidence type="ECO:0000313" key="3">
    <source>
        <dbReference type="EMBL" id="KAB5555785.1"/>
    </source>
</evidence>
<feature type="compositionally biased region" description="Polar residues" evidence="2">
    <location>
        <begin position="570"/>
        <end position="581"/>
    </location>
</feature>
<accession>A0A5N5MKY3</accession>
<keyword evidence="4" id="KW-1185">Reference proteome</keyword>
<feature type="compositionally biased region" description="Polar residues" evidence="2">
    <location>
        <begin position="589"/>
        <end position="599"/>
    </location>
</feature>
<comment type="caution">
    <text evidence="3">The sequence shown here is derived from an EMBL/GenBank/DDBJ whole genome shotgun (WGS) entry which is preliminary data.</text>
</comment>
<dbReference type="GO" id="GO:0005814">
    <property type="term" value="C:centriole"/>
    <property type="evidence" value="ECO:0007669"/>
    <property type="project" value="InterPro"/>
</dbReference>